<dbReference type="SUPFAM" id="SSF55781">
    <property type="entry name" value="GAF domain-like"/>
    <property type="match status" value="1"/>
</dbReference>
<dbReference type="InterPro" id="IPR050469">
    <property type="entry name" value="Diguanylate_Cyclase"/>
</dbReference>
<dbReference type="InterPro" id="IPR000160">
    <property type="entry name" value="GGDEF_dom"/>
</dbReference>
<evidence type="ECO:0000313" key="6">
    <source>
        <dbReference type="Proteomes" id="UP000682982"/>
    </source>
</evidence>
<dbReference type="RefSeq" id="WP_212680201.1">
    <property type="nucleotide sequence ID" value="NZ_JAGSPK010000006.1"/>
</dbReference>
<accession>A0ABS5H6K7</accession>
<protein>
    <recommendedName>
        <fullName evidence="1">diguanylate cyclase</fullName>
        <ecNumber evidence="1">2.7.7.65</ecNumber>
    </recommendedName>
</protein>
<dbReference type="InterPro" id="IPR043128">
    <property type="entry name" value="Rev_trsase/Diguanyl_cyclase"/>
</dbReference>
<comment type="catalytic activity">
    <reaction evidence="2">
        <text>2 GTP = 3',3'-c-di-GMP + 2 diphosphate</text>
        <dbReference type="Rhea" id="RHEA:24898"/>
        <dbReference type="ChEBI" id="CHEBI:33019"/>
        <dbReference type="ChEBI" id="CHEBI:37565"/>
        <dbReference type="ChEBI" id="CHEBI:58805"/>
        <dbReference type="EC" id="2.7.7.65"/>
    </reaction>
</comment>
<dbReference type="InterPro" id="IPR003018">
    <property type="entry name" value="GAF"/>
</dbReference>
<keyword evidence="6" id="KW-1185">Reference proteome</keyword>
<dbReference type="PANTHER" id="PTHR45138">
    <property type="entry name" value="REGULATORY COMPONENTS OF SENSORY TRANSDUCTION SYSTEM"/>
    <property type="match status" value="1"/>
</dbReference>
<dbReference type="Pfam" id="PF00990">
    <property type="entry name" value="GGDEF"/>
    <property type="match status" value="1"/>
</dbReference>
<dbReference type="Gene3D" id="3.30.450.40">
    <property type="match status" value="1"/>
</dbReference>
<dbReference type="NCBIfam" id="TIGR00254">
    <property type="entry name" value="GGDEF"/>
    <property type="match status" value="1"/>
</dbReference>
<sequence length="376" mass="42653">MDRANVNARRQAQSLENLRVENHALRTQLDDILELAHRNQSILARHQSFELKIIGASHFKELISYIFSELANTSDLDIVTLALVDPRQDLQQMLNDLRIDLQEFPGLLFVRHEHELQTKALLSYKPLLGKYQSHLYGNLYRSCAKKPASVAVIPLVRQNRLIGYLNLGSFCAERFLTTMATDFIERLGSIIAICLENVLNNERLVYIGLTDPLTNVSNRRYVEQRTLEEIARARRQSYGIACMYLDIDFFKKINDEHGHQGGDDVLCEVAKRIKAELRLSDTLGRFGGEEFVVLLINANLQDAMLVAERIRRSIAGKPFTLSDKGHCSTTISIGLTTVSEKHNLGEATAVAREMISRADRALYDAKRSGRNQVRCE</sequence>
<dbReference type="SMART" id="SM00065">
    <property type="entry name" value="GAF"/>
    <property type="match status" value="1"/>
</dbReference>
<dbReference type="CDD" id="cd01949">
    <property type="entry name" value="GGDEF"/>
    <property type="match status" value="1"/>
</dbReference>
<dbReference type="Pfam" id="PF04340">
    <property type="entry name" value="DUF484"/>
    <property type="match status" value="1"/>
</dbReference>
<organism evidence="5 6">
    <name type="scientific">Undibacterium rivi</name>
    <dbReference type="NCBI Taxonomy" id="2828729"/>
    <lineage>
        <taxon>Bacteria</taxon>
        <taxon>Pseudomonadati</taxon>
        <taxon>Pseudomonadota</taxon>
        <taxon>Betaproteobacteria</taxon>
        <taxon>Burkholderiales</taxon>
        <taxon>Oxalobacteraceae</taxon>
        <taxon>Undibacterium</taxon>
    </lineage>
</organism>
<dbReference type="EC" id="2.7.7.65" evidence="1"/>
<dbReference type="PROSITE" id="PS50887">
    <property type="entry name" value="GGDEF"/>
    <property type="match status" value="1"/>
</dbReference>
<dbReference type="InterPro" id="IPR007435">
    <property type="entry name" value="DUF484"/>
</dbReference>
<dbReference type="PANTHER" id="PTHR45138:SF9">
    <property type="entry name" value="DIGUANYLATE CYCLASE DGCM-RELATED"/>
    <property type="match status" value="1"/>
</dbReference>
<dbReference type="EMBL" id="JAGSPK010000006">
    <property type="protein sequence ID" value="MBR7794185.1"/>
    <property type="molecule type" value="Genomic_DNA"/>
</dbReference>
<evidence type="ECO:0000256" key="3">
    <source>
        <dbReference type="SAM" id="Coils"/>
    </source>
</evidence>
<dbReference type="SMART" id="SM00267">
    <property type="entry name" value="GGDEF"/>
    <property type="match status" value="1"/>
</dbReference>
<feature type="coiled-coil region" evidence="3">
    <location>
        <begin position="1"/>
        <end position="35"/>
    </location>
</feature>
<reference evidence="5 6" key="1">
    <citation type="submission" date="2021-04" db="EMBL/GenBank/DDBJ databases">
        <title>novel species isolated from subtropical streams in China.</title>
        <authorList>
            <person name="Lu H."/>
        </authorList>
    </citation>
    <scope>NUCLEOTIDE SEQUENCE [LARGE SCALE GENOMIC DNA]</scope>
    <source>
        <strain evidence="5 6">FT147W</strain>
    </source>
</reference>
<dbReference type="Proteomes" id="UP000682982">
    <property type="component" value="Unassembled WGS sequence"/>
</dbReference>
<comment type="caution">
    <text evidence="5">The sequence shown here is derived from an EMBL/GenBank/DDBJ whole genome shotgun (WGS) entry which is preliminary data.</text>
</comment>
<evidence type="ECO:0000256" key="1">
    <source>
        <dbReference type="ARBA" id="ARBA00012528"/>
    </source>
</evidence>
<evidence type="ECO:0000256" key="2">
    <source>
        <dbReference type="ARBA" id="ARBA00034247"/>
    </source>
</evidence>
<evidence type="ECO:0000313" key="5">
    <source>
        <dbReference type="EMBL" id="MBR7794185.1"/>
    </source>
</evidence>
<evidence type="ECO:0000259" key="4">
    <source>
        <dbReference type="PROSITE" id="PS50887"/>
    </source>
</evidence>
<dbReference type="InterPro" id="IPR029787">
    <property type="entry name" value="Nucleotide_cyclase"/>
</dbReference>
<dbReference type="SUPFAM" id="SSF55073">
    <property type="entry name" value="Nucleotide cyclase"/>
    <property type="match status" value="1"/>
</dbReference>
<keyword evidence="3" id="KW-0175">Coiled coil</keyword>
<proteinExistence type="predicted"/>
<gene>
    <name evidence="5" type="ORF">KDM87_16440</name>
</gene>
<feature type="domain" description="GGDEF" evidence="4">
    <location>
        <begin position="238"/>
        <end position="376"/>
    </location>
</feature>
<dbReference type="InterPro" id="IPR029016">
    <property type="entry name" value="GAF-like_dom_sf"/>
</dbReference>
<dbReference type="Gene3D" id="3.30.70.270">
    <property type="match status" value="1"/>
</dbReference>
<name>A0ABS5H6K7_9BURK</name>